<protein>
    <submittedName>
        <fullName evidence="2">Uncharacterized protein</fullName>
    </submittedName>
</protein>
<reference evidence="3" key="2">
    <citation type="journal article" date="2018" name="Plant J.">
        <title>The Sorghum bicolor reference genome: improved assembly, gene annotations, a transcriptome atlas, and signatures of genome organization.</title>
        <authorList>
            <person name="McCormick R.F."/>
            <person name="Truong S.K."/>
            <person name="Sreedasyam A."/>
            <person name="Jenkins J."/>
            <person name="Shu S."/>
            <person name="Sims D."/>
            <person name="Kennedy M."/>
            <person name="Amirebrahimi M."/>
            <person name="Weers B.D."/>
            <person name="McKinley B."/>
            <person name="Mattison A."/>
            <person name="Morishige D.T."/>
            <person name="Grimwood J."/>
            <person name="Schmutz J."/>
            <person name="Mullet J.E."/>
        </authorList>
    </citation>
    <scope>NUCLEOTIDE SEQUENCE [LARGE SCALE GENOMIC DNA]</scope>
    <source>
        <strain evidence="3">cv. BTx623</strain>
    </source>
</reference>
<proteinExistence type="predicted"/>
<evidence type="ECO:0000313" key="2">
    <source>
        <dbReference type="EMBL" id="KXG25493.1"/>
    </source>
</evidence>
<dbReference type="InParanoid" id="A0A1B6PII0"/>
<keyword evidence="3" id="KW-1185">Reference proteome</keyword>
<gene>
    <name evidence="2" type="ORF">SORBI_3007G187500</name>
</gene>
<feature type="region of interest" description="Disordered" evidence="1">
    <location>
        <begin position="1"/>
        <end position="26"/>
    </location>
</feature>
<dbReference type="Proteomes" id="UP000000768">
    <property type="component" value="Chromosome 7"/>
</dbReference>
<reference evidence="2 3" key="1">
    <citation type="journal article" date="2009" name="Nature">
        <title>The Sorghum bicolor genome and the diversification of grasses.</title>
        <authorList>
            <person name="Paterson A.H."/>
            <person name="Bowers J.E."/>
            <person name="Bruggmann R."/>
            <person name="Dubchak I."/>
            <person name="Grimwood J."/>
            <person name="Gundlach H."/>
            <person name="Haberer G."/>
            <person name="Hellsten U."/>
            <person name="Mitros T."/>
            <person name="Poliakov A."/>
            <person name="Schmutz J."/>
            <person name="Spannagl M."/>
            <person name="Tang H."/>
            <person name="Wang X."/>
            <person name="Wicker T."/>
            <person name="Bharti A.K."/>
            <person name="Chapman J."/>
            <person name="Feltus F.A."/>
            <person name="Gowik U."/>
            <person name="Grigoriev I.V."/>
            <person name="Lyons E."/>
            <person name="Maher C.A."/>
            <person name="Martis M."/>
            <person name="Narechania A."/>
            <person name="Otillar R.P."/>
            <person name="Penning B.W."/>
            <person name="Salamov A.A."/>
            <person name="Wang Y."/>
            <person name="Zhang L."/>
            <person name="Carpita N.C."/>
            <person name="Freeling M."/>
            <person name="Gingle A.R."/>
            <person name="Hash C.T."/>
            <person name="Keller B."/>
            <person name="Klein P."/>
            <person name="Kresovich S."/>
            <person name="McCann M.C."/>
            <person name="Ming R."/>
            <person name="Peterson D.G."/>
            <person name="Mehboob-ur-Rahman"/>
            <person name="Ware D."/>
            <person name="Westhoff P."/>
            <person name="Mayer K.F."/>
            <person name="Messing J."/>
            <person name="Rokhsar D.S."/>
        </authorList>
    </citation>
    <scope>NUCLEOTIDE SEQUENCE [LARGE SCALE GENOMIC DNA]</scope>
    <source>
        <strain evidence="3">cv. BTx623</strain>
    </source>
</reference>
<dbReference type="Gramene" id="KXG25493">
    <property type="protein sequence ID" value="KXG25493"/>
    <property type="gene ID" value="SORBI_3007G187500"/>
</dbReference>
<evidence type="ECO:0000256" key="1">
    <source>
        <dbReference type="SAM" id="MobiDB-lite"/>
    </source>
</evidence>
<organism evidence="2 3">
    <name type="scientific">Sorghum bicolor</name>
    <name type="common">Sorghum</name>
    <name type="synonym">Sorghum vulgare</name>
    <dbReference type="NCBI Taxonomy" id="4558"/>
    <lineage>
        <taxon>Eukaryota</taxon>
        <taxon>Viridiplantae</taxon>
        <taxon>Streptophyta</taxon>
        <taxon>Embryophyta</taxon>
        <taxon>Tracheophyta</taxon>
        <taxon>Spermatophyta</taxon>
        <taxon>Magnoliopsida</taxon>
        <taxon>Liliopsida</taxon>
        <taxon>Poales</taxon>
        <taxon>Poaceae</taxon>
        <taxon>PACMAD clade</taxon>
        <taxon>Panicoideae</taxon>
        <taxon>Andropogonodae</taxon>
        <taxon>Andropogoneae</taxon>
        <taxon>Sorghinae</taxon>
        <taxon>Sorghum</taxon>
    </lineage>
</organism>
<accession>A0A1B6PII0</accession>
<dbReference type="EMBL" id="CM000766">
    <property type="protein sequence ID" value="KXG25493.1"/>
    <property type="molecule type" value="Genomic_DNA"/>
</dbReference>
<dbReference type="AlphaFoldDB" id="A0A1B6PII0"/>
<sequence>MYTPTQRSWRCTHNTQPPLQPHPPRQLPCTHWDHRVPLPLLSTHHNHSVKHLPCILQSSTVRTLRSSVWNQFLNTSGGDGEG</sequence>
<evidence type="ECO:0000313" key="3">
    <source>
        <dbReference type="Proteomes" id="UP000000768"/>
    </source>
</evidence>
<feature type="compositionally biased region" description="Polar residues" evidence="1">
    <location>
        <begin position="1"/>
        <end position="15"/>
    </location>
</feature>
<name>A0A1B6PII0_SORBI</name>